<reference evidence="2" key="1">
    <citation type="submission" date="2023-10" db="EMBL/GenBank/DDBJ databases">
        <title>Development of a sustainable strategy for remediation of hydrocarbon-contaminated territories based on the waste exchange concept.</title>
        <authorList>
            <person name="Krivoruchko A."/>
        </authorList>
    </citation>
    <scope>NUCLEOTIDE SEQUENCE</scope>
    <source>
        <strain evidence="2">IEGM 68</strain>
    </source>
</reference>
<dbReference type="AlphaFoldDB" id="A0AAE4UX82"/>
<sequence>MTATIGSNVEIDQLLAGAIERGDVTGVAAVAADRSGQIYSGAFGARKGSEPFTADTICWLASTTKAVVSVAALQLVERGELDLDAPLGTLLPELGDPVVLEGFDDAGVAVMRPARSAVTLRSLLTHTSGFGYSFCNERLQRYQEDNGLPSIIECREATLTTPLLFDPGSGWEYGISIDWVGKSIEAVSGQRIGDYLHDNILAPLGMRDTTYVLSLKHRQKLATMNARTPDGLVPIEFEIPQEPEFQMGGGGMYGSPSDYLIFLRMLLAGGTLGGVQILSRNTLDAARRNHIGELSIGPFPTYDPAVINAVDFLPDTTKKWSLLGMYNVEETPAGRSAGSLFWAGLSNLYYWVDWDKGNTGLIATQILPFADPVVLDLFEKFENLVRAH</sequence>
<dbReference type="InterPro" id="IPR050789">
    <property type="entry name" value="Diverse_Enzym_Activities"/>
</dbReference>
<comment type="caution">
    <text evidence="2">The sequence shown here is derived from an EMBL/GenBank/DDBJ whole genome shotgun (WGS) entry which is preliminary data.</text>
</comment>
<organism evidence="2 3">
    <name type="scientific">Rhodococcus oxybenzonivorans</name>
    <dbReference type="NCBI Taxonomy" id="1990687"/>
    <lineage>
        <taxon>Bacteria</taxon>
        <taxon>Bacillati</taxon>
        <taxon>Actinomycetota</taxon>
        <taxon>Actinomycetes</taxon>
        <taxon>Mycobacteriales</taxon>
        <taxon>Nocardiaceae</taxon>
        <taxon>Rhodococcus</taxon>
    </lineage>
</organism>
<dbReference type="Pfam" id="PF00144">
    <property type="entry name" value="Beta-lactamase"/>
    <property type="match status" value="1"/>
</dbReference>
<evidence type="ECO:0000313" key="2">
    <source>
        <dbReference type="EMBL" id="MDV7264675.1"/>
    </source>
</evidence>
<gene>
    <name evidence="2" type="ORF">R4315_08970</name>
</gene>
<dbReference type="InterPro" id="IPR001466">
    <property type="entry name" value="Beta-lactam-related"/>
</dbReference>
<dbReference type="SUPFAM" id="SSF56601">
    <property type="entry name" value="beta-lactamase/transpeptidase-like"/>
    <property type="match status" value="1"/>
</dbReference>
<keyword evidence="2" id="KW-0378">Hydrolase</keyword>
<feature type="domain" description="Beta-lactamase-related" evidence="1">
    <location>
        <begin position="11"/>
        <end position="365"/>
    </location>
</feature>
<dbReference type="RefSeq" id="WP_317744320.1">
    <property type="nucleotide sequence ID" value="NZ_JAWLUP010000014.1"/>
</dbReference>
<dbReference type="GO" id="GO:0016787">
    <property type="term" value="F:hydrolase activity"/>
    <property type="evidence" value="ECO:0007669"/>
    <property type="project" value="UniProtKB-KW"/>
</dbReference>
<dbReference type="PANTHER" id="PTHR43283:SF3">
    <property type="entry name" value="BETA-LACTAMASE FAMILY PROTEIN (AFU_ORTHOLOGUE AFUA_5G07500)"/>
    <property type="match status" value="1"/>
</dbReference>
<dbReference type="PANTHER" id="PTHR43283">
    <property type="entry name" value="BETA-LACTAMASE-RELATED"/>
    <property type="match status" value="1"/>
</dbReference>
<evidence type="ECO:0000313" key="3">
    <source>
        <dbReference type="Proteomes" id="UP001185863"/>
    </source>
</evidence>
<dbReference type="Proteomes" id="UP001185863">
    <property type="component" value="Unassembled WGS sequence"/>
</dbReference>
<evidence type="ECO:0000259" key="1">
    <source>
        <dbReference type="Pfam" id="PF00144"/>
    </source>
</evidence>
<protein>
    <submittedName>
        <fullName evidence="2">Serine hydrolase domain-containing protein</fullName>
        <ecNumber evidence="2">3.1.1.103</ecNumber>
    </submittedName>
</protein>
<dbReference type="EMBL" id="JAWLUP010000014">
    <property type="protein sequence ID" value="MDV7264675.1"/>
    <property type="molecule type" value="Genomic_DNA"/>
</dbReference>
<name>A0AAE4UX82_9NOCA</name>
<dbReference type="EC" id="3.1.1.103" evidence="2"/>
<dbReference type="InterPro" id="IPR012338">
    <property type="entry name" value="Beta-lactam/transpept-like"/>
</dbReference>
<accession>A0AAE4UX82</accession>
<proteinExistence type="predicted"/>
<dbReference type="Gene3D" id="3.40.710.10">
    <property type="entry name" value="DD-peptidase/beta-lactamase superfamily"/>
    <property type="match status" value="1"/>
</dbReference>